<proteinExistence type="predicted"/>
<evidence type="ECO:0000313" key="1">
    <source>
        <dbReference type="EMBL" id="KAF5851097.1"/>
    </source>
</evidence>
<dbReference type="Proteomes" id="UP000624244">
    <property type="component" value="Unassembled WGS sequence"/>
</dbReference>
<gene>
    <name evidence="1" type="ORF">GGP41_010746</name>
</gene>
<protein>
    <recommendedName>
        <fullName evidence="3">Major facilitator superfamily (MFS) profile domain-containing protein</fullName>
    </recommendedName>
</protein>
<sequence>MALVKDAKVFGIACFVCLGGSLYGYNQGVFSGVLTMNSFKRHEYGRLNRRSIDAGMQLF</sequence>
<name>A0A8H5ZKT2_COCSA</name>
<accession>A0A8H5ZKT2</accession>
<evidence type="ECO:0000313" key="2">
    <source>
        <dbReference type="Proteomes" id="UP000624244"/>
    </source>
</evidence>
<dbReference type="AlphaFoldDB" id="A0A8H5ZKT2"/>
<evidence type="ECO:0008006" key="3">
    <source>
        <dbReference type="Google" id="ProtNLM"/>
    </source>
</evidence>
<reference evidence="1" key="1">
    <citation type="submission" date="2019-11" db="EMBL/GenBank/DDBJ databases">
        <title>Bipolaris sorokiniana Genome sequencing.</title>
        <authorList>
            <person name="Wang H."/>
        </authorList>
    </citation>
    <scope>NUCLEOTIDE SEQUENCE</scope>
</reference>
<comment type="caution">
    <text evidence="1">The sequence shown here is derived from an EMBL/GenBank/DDBJ whole genome shotgun (WGS) entry which is preliminary data.</text>
</comment>
<dbReference type="EMBL" id="WNKQ01000006">
    <property type="protein sequence ID" value="KAF5851097.1"/>
    <property type="molecule type" value="Genomic_DNA"/>
</dbReference>
<organism evidence="1 2">
    <name type="scientific">Cochliobolus sativus</name>
    <name type="common">Common root rot and spot blotch fungus</name>
    <name type="synonym">Bipolaris sorokiniana</name>
    <dbReference type="NCBI Taxonomy" id="45130"/>
    <lineage>
        <taxon>Eukaryota</taxon>
        <taxon>Fungi</taxon>
        <taxon>Dikarya</taxon>
        <taxon>Ascomycota</taxon>
        <taxon>Pezizomycotina</taxon>
        <taxon>Dothideomycetes</taxon>
        <taxon>Pleosporomycetidae</taxon>
        <taxon>Pleosporales</taxon>
        <taxon>Pleosporineae</taxon>
        <taxon>Pleosporaceae</taxon>
        <taxon>Bipolaris</taxon>
    </lineage>
</organism>